<reference evidence="2 3" key="1">
    <citation type="submission" date="2013-02" db="EMBL/GenBank/DDBJ databases">
        <authorList>
            <person name="Harkins D.M."/>
            <person name="Durkin A.S."/>
            <person name="Brinkac L.M."/>
            <person name="Haft D.H."/>
            <person name="Selengut J.D."/>
            <person name="Sanka R."/>
            <person name="DePew J."/>
            <person name="Purushe J."/>
            <person name="Whelen A.C."/>
            <person name="Vinetz J.M."/>
            <person name="Sutton G.G."/>
            <person name="Nierman W.C."/>
            <person name="Fouts D.E."/>
        </authorList>
    </citation>
    <scope>NUCLEOTIDE SEQUENCE [LARGE SCALE GENOMIC DNA]</scope>
    <source>
        <strain evidence="2 3">2002000626</strain>
    </source>
</reference>
<keyword evidence="1" id="KW-1133">Transmembrane helix</keyword>
<organism evidence="2 3">
    <name type="scientific">Leptospira interrogans str. 2002000626</name>
    <dbReference type="NCBI Taxonomy" id="996803"/>
    <lineage>
        <taxon>Bacteria</taxon>
        <taxon>Pseudomonadati</taxon>
        <taxon>Spirochaetota</taxon>
        <taxon>Spirochaetia</taxon>
        <taxon>Leptospirales</taxon>
        <taxon>Leptospiraceae</taxon>
        <taxon>Leptospira</taxon>
    </lineage>
</organism>
<sequence>MLVALIITGFIARTSIKSGFSFLQVGHVAISFFSIFGLGFAQILFLFFKFYRGLFDDSSSISTA</sequence>
<keyword evidence="1" id="KW-0472">Membrane</keyword>
<feature type="transmembrane region" description="Helical" evidence="1">
    <location>
        <begin position="27"/>
        <end position="48"/>
    </location>
</feature>
<keyword evidence="1" id="KW-0812">Transmembrane</keyword>
<dbReference type="Proteomes" id="UP000012329">
    <property type="component" value="Unassembled WGS sequence"/>
</dbReference>
<evidence type="ECO:0000313" key="2">
    <source>
        <dbReference type="EMBL" id="EMY03529.1"/>
    </source>
</evidence>
<gene>
    <name evidence="2" type="ORF">LEP1GSC029_4330</name>
</gene>
<evidence type="ECO:0000313" key="3">
    <source>
        <dbReference type="Proteomes" id="UP000012329"/>
    </source>
</evidence>
<comment type="caution">
    <text evidence="2">The sequence shown here is derived from an EMBL/GenBank/DDBJ whole genome shotgun (WGS) entry which is preliminary data.</text>
</comment>
<dbReference type="AlphaFoldDB" id="A0A829D3P1"/>
<proteinExistence type="predicted"/>
<name>A0A829D3P1_LEPIR</name>
<dbReference type="EMBL" id="AFJL02000175">
    <property type="protein sequence ID" value="EMY03529.1"/>
    <property type="molecule type" value="Genomic_DNA"/>
</dbReference>
<accession>A0A829D3P1</accession>
<evidence type="ECO:0000256" key="1">
    <source>
        <dbReference type="SAM" id="Phobius"/>
    </source>
</evidence>
<protein>
    <submittedName>
        <fullName evidence="2">Uncharacterized protein</fullName>
    </submittedName>
</protein>